<dbReference type="PANTHER" id="PTHR11106:SF27">
    <property type="entry name" value="MACRO DOMAIN-CONTAINING PROTEIN"/>
    <property type="match status" value="1"/>
</dbReference>
<feature type="compositionally biased region" description="Polar residues" evidence="1">
    <location>
        <begin position="1"/>
        <end position="15"/>
    </location>
</feature>
<sequence>MENSICGNEVTSSTDQEPKVFEIESIAQHETVRKLKSEKNKSSSSSELKEQAEPSSSENCQLTEASSSRPKREKSIKRFERKVERQRESLKRKRVKLEEANMAFQKALKNMHSLQDKVANHVKNENSPNEVLPDAPEYAPPAENVPHQNVLPAQNALPSLNLIPPQNQHRPNVLAFENVVPRHLFPAPNIIPGPNIHQGQDVPREIFPPLPNMIPLQHGFPVQNFMPMGGIPRMNMIRIQQMVRECRKNIEISQNYEKYFSDKMKEMLSRPIDFNIHGDNDLPKRRRSETPPIINLNFSEAVNREPEDKIWKISELPVVFSGNQPSASTVCDSVSFLKRVSVWRGDICKLQADAIVNFNKDGILGSGNPCIEKCAGPEEMQLEKKNNLMVHGVIITSGCLLKHVKKILHVDDYGTYESFTQALEIARKLDIKTIGFYFIPPMYEYHEAYLSIARSLSDFLEKDDTAIKKYQFTMPNHCLQFVDLSSPQLYNQSPVMPVQSIYCPCPDAKFEIDSVQNIIRSSLTNIDLLSIKLSENAMRINELEQFVAQNYQTKYPGDSHEDFKFIDQIQDDLRTALLYMEKINLKMKAKILRINELEQENKKSSNVEPQEKGDERDREENDEITKVSDIPPLLNDGDHFVFAPIDYITFLKRICIWKGDICKLEVDAIVNFEKGGPDGNGILEIERAAGSRELRDEKKRNLRIHGVVVTTAGKIKHVKHIIHIDDSGTLRGYSKAAEMAKRLNARTIFTRIVFANFTDFSVSVQKMSFEDVAEQDASFDIEK</sequence>
<dbReference type="PANTHER" id="PTHR11106">
    <property type="entry name" value="GANGLIOSIDE INDUCED DIFFERENTIATION ASSOCIATED PROTEIN 2-RELATED"/>
    <property type="match status" value="1"/>
</dbReference>
<dbReference type="EMBL" id="CADEPM010000005">
    <property type="protein sequence ID" value="CAB3406954.1"/>
    <property type="molecule type" value="Genomic_DNA"/>
</dbReference>
<feature type="region of interest" description="Disordered" evidence="1">
    <location>
        <begin position="1"/>
        <end position="92"/>
    </location>
</feature>
<feature type="compositionally biased region" description="Basic and acidic residues" evidence="1">
    <location>
        <begin position="600"/>
        <end position="626"/>
    </location>
</feature>
<feature type="compositionally biased region" description="Basic and acidic residues" evidence="1">
    <location>
        <begin position="30"/>
        <end position="52"/>
    </location>
</feature>
<keyword evidence="3" id="KW-1185">Reference proteome</keyword>
<reference evidence="2 3" key="1">
    <citation type="submission" date="2020-04" db="EMBL/GenBank/DDBJ databases">
        <authorList>
            <person name="Laetsch R D."/>
            <person name="Stevens L."/>
            <person name="Kumar S."/>
            <person name="Blaxter L. M."/>
        </authorList>
    </citation>
    <scope>NUCLEOTIDE SEQUENCE [LARGE SCALE GENOMIC DNA]</scope>
</reference>
<dbReference type="AlphaFoldDB" id="A0A8S1F387"/>
<gene>
    <name evidence="2" type="ORF">CBOVIS_LOCUS8950</name>
</gene>
<protein>
    <recommendedName>
        <fullName evidence="4">Macro domain-containing protein</fullName>
    </recommendedName>
</protein>
<proteinExistence type="predicted"/>
<evidence type="ECO:0000256" key="1">
    <source>
        <dbReference type="SAM" id="MobiDB-lite"/>
    </source>
</evidence>
<evidence type="ECO:0000313" key="2">
    <source>
        <dbReference type="EMBL" id="CAB3406954.1"/>
    </source>
</evidence>
<comment type="caution">
    <text evidence="2">The sequence shown here is derived from an EMBL/GenBank/DDBJ whole genome shotgun (WGS) entry which is preliminary data.</text>
</comment>
<name>A0A8S1F387_9PELO</name>
<feature type="compositionally biased region" description="Basic and acidic residues" evidence="1">
    <location>
        <begin position="76"/>
        <end position="89"/>
    </location>
</feature>
<evidence type="ECO:0008006" key="4">
    <source>
        <dbReference type="Google" id="ProtNLM"/>
    </source>
</evidence>
<dbReference type="InterPro" id="IPR043472">
    <property type="entry name" value="Macro_dom-like"/>
</dbReference>
<feature type="compositionally biased region" description="Polar residues" evidence="1">
    <location>
        <begin position="53"/>
        <end position="68"/>
    </location>
</feature>
<accession>A0A8S1F387</accession>
<evidence type="ECO:0000313" key="3">
    <source>
        <dbReference type="Proteomes" id="UP000494206"/>
    </source>
</evidence>
<dbReference type="OrthoDB" id="6133115at2759"/>
<dbReference type="SUPFAM" id="SSF52949">
    <property type="entry name" value="Macro domain-like"/>
    <property type="match status" value="2"/>
</dbReference>
<feature type="region of interest" description="Disordered" evidence="1">
    <location>
        <begin position="600"/>
        <end position="629"/>
    </location>
</feature>
<organism evidence="2 3">
    <name type="scientific">Caenorhabditis bovis</name>
    <dbReference type="NCBI Taxonomy" id="2654633"/>
    <lineage>
        <taxon>Eukaryota</taxon>
        <taxon>Metazoa</taxon>
        <taxon>Ecdysozoa</taxon>
        <taxon>Nematoda</taxon>
        <taxon>Chromadorea</taxon>
        <taxon>Rhabditida</taxon>
        <taxon>Rhabditina</taxon>
        <taxon>Rhabditomorpha</taxon>
        <taxon>Rhabditoidea</taxon>
        <taxon>Rhabditidae</taxon>
        <taxon>Peloderinae</taxon>
        <taxon>Caenorhabditis</taxon>
    </lineage>
</organism>
<dbReference type="Gene3D" id="3.40.220.10">
    <property type="entry name" value="Leucine Aminopeptidase, subunit E, domain 1"/>
    <property type="match status" value="2"/>
</dbReference>
<dbReference type="Proteomes" id="UP000494206">
    <property type="component" value="Unassembled WGS sequence"/>
</dbReference>